<dbReference type="Pfam" id="PF00106">
    <property type="entry name" value="adh_short"/>
    <property type="match status" value="1"/>
</dbReference>
<feature type="chain" id="PRO_5015130504" evidence="4">
    <location>
        <begin position="17"/>
        <end position="83"/>
    </location>
</feature>
<dbReference type="EMBL" id="JXTC01000601">
    <property type="protein sequence ID" value="PON44113.1"/>
    <property type="molecule type" value="Genomic_DNA"/>
</dbReference>
<dbReference type="Gene3D" id="3.40.50.720">
    <property type="entry name" value="NAD(P)-binding Rossmann-like Domain"/>
    <property type="match status" value="1"/>
</dbReference>
<organism evidence="5 6">
    <name type="scientific">Trema orientale</name>
    <name type="common">Charcoal tree</name>
    <name type="synonym">Celtis orientalis</name>
    <dbReference type="NCBI Taxonomy" id="63057"/>
    <lineage>
        <taxon>Eukaryota</taxon>
        <taxon>Viridiplantae</taxon>
        <taxon>Streptophyta</taxon>
        <taxon>Embryophyta</taxon>
        <taxon>Tracheophyta</taxon>
        <taxon>Spermatophyta</taxon>
        <taxon>Magnoliopsida</taxon>
        <taxon>eudicotyledons</taxon>
        <taxon>Gunneridae</taxon>
        <taxon>Pentapetalae</taxon>
        <taxon>rosids</taxon>
        <taxon>fabids</taxon>
        <taxon>Rosales</taxon>
        <taxon>Cannabaceae</taxon>
        <taxon>Trema</taxon>
    </lineage>
</organism>
<feature type="signal peptide" evidence="4">
    <location>
        <begin position="1"/>
        <end position="16"/>
    </location>
</feature>
<evidence type="ECO:0000256" key="2">
    <source>
        <dbReference type="ARBA" id="ARBA00023002"/>
    </source>
</evidence>
<comment type="caution">
    <text evidence="5">The sequence shown here is derived from an EMBL/GenBank/DDBJ whole genome shotgun (WGS) entry which is preliminary data.</text>
</comment>
<dbReference type="InterPro" id="IPR002347">
    <property type="entry name" value="SDR_fam"/>
</dbReference>
<proteinExistence type="inferred from homology"/>
<dbReference type="SUPFAM" id="SSF51735">
    <property type="entry name" value="NAD(P)-binding Rossmann-fold domains"/>
    <property type="match status" value="1"/>
</dbReference>
<dbReference type="InterPro" id="IPR045000">
    <property type="entry name" value="TR"/>
</dbReference>
<sequence length="83" mass="9447">MLRNLIVACWVRKIWGFEVSESVCDVSNGAQREELMETVSFVCDGKLNILINNVGTNIRKPMVEFTAEEFSTLMATNFESVFH</sequence>
<dbReference type="STRING" id="63057.A0A2P5B5Q6"/>
<evidence type="ECO:0000313" key="6">
    <source>
        <dbReference type="Proteomes" id="UP000237000"/>
    </source>
</evidence>
<evidence type="ECO:0000256" key="4">
    <source>
        <dbReference type="SAM" id="SignalP"/>
    </source>
</evidence>
<keyword evidence="6" id="KW-1185">Reference proteome</keyword>
<accession>A0A2P5B5Q6</accession>
<dbReference type="AlphaFoldDB" id="A0A2P5B5Q6"/>
<evidence type="ECO:0000256" key="3">
    <source>
        <dbReference type="ARBA" id="ARBA00025714"/>
    </source>
</evidence>
<keyword evidence="1" id="KW-0521">NADP</keyword>
<dbReference type="PANTHER" id="PTHR42898:SF2">
    <property type="entry name" value="ENOYL-(ACYL CARRIER) REDUCTASE"/>
    <property type="match status" value="1"/>
</dbReference>
<keyword evidence="2" id="KW-0560">Oxidoreductase</keyword>
<keyword evidence="4" id="KW-0732">Signal</keyword>
<dbReference type="PANTHER" id="PTHR42898">
    <property type="entry name" value="TROPINONE REDUCTASE"/>
    <property type="match status" value="1"/>
</dbReference>
<evidence type="ECO:0000256" key="1">
    <source>
        <dbReference type="ARBA" id="ARBA00022857"/>
    </source>
</evidence>
<comment type="similarity">
    <text evidence="3">Belongs to the short-chain dehydrogenases/reductases (SDR) family. SDR65C subfamily.</text>
</comment>
<reference evidence="6" key="1">
    <citation type="submission" date="2016-06" db="EMBL/GenBank/DDBJ databases">
        <title>Parallel loss of symbiosis genes in relatives of nitrogen-fixing non-legume Parasponia.</title>
        <authorList>
            <person name="Van Velzen R."/>
            <person name="Holmer R."/>
            <person name="Bu F."/>
            <person name="Rutten L."/>
            <person name="Van Zeijl A."/>
            <person name="Liu W."/>
            <person name="Santuari L."/>
            <person name="Cao Q."/>
            <person name="Sharma T."/>
            <person name="Shen D."/>
            <person name="Roswanjaya Y."/>
            <person name="Wardhani T."/>
            <person name="Kalhor M.S."/>
            <person name="Jansen J."/>
            <person name="Van den Hoogen J."/>
            <person name="Gungor B."/>
            <person name="Hartog M."/>
            <person name="Hontelez J."/>
            <person name="Verver J."/>
            <person name="Yang W.-C."/>
            <person name="Schijlen E."/>
            <person name="Repin R."/>
            <person name="Schilthuizen M."/>
            <person name="Schranz E."/>
            <person name="Heidstra R."/>
            <person name="Miyata K."/>
            <person name="Fedorova E."/>
            <person name="Kohlen W."/>
            <person name="Bisseling T."/>
            <person name="Smit S."/>
            <person name="Geurts R."/>
        </authorList>
    </citation>
    <scope>NUCLEOTIDE SEQUENCE [LARGE SCALE GENOMIC DNA]</scope>
    <source>
        <strain evidence="6">cv. RG33-2</strain>
    </source>
</reference>
<dbReference type="GO" id="GO:0016491">
    <property type="term" value="F:oxidoreductase activity"/>
    <property type="evidence" value="ECO:0007669"/>
    <property type="project" value="UniProtKB-KW"/>
</dbReference>
<dbReference type="InterPro" id="IPR036291">
    <property type="entry name" value="NAD(P)-bd_dom_sf"/>
</dbReference>
<name>A0A2P5B5Q6_TREOI</name>
<dbReference type="Proteomes" id="UP000237000">
    <property type="component" value="Unassembled WGS sequence"/>
</dbReference>
<protein>
    <submittedName>
        <fullName evidence="5">Short-chain dehydrogenase/reductase</fullName>
    </submittedName>
</protein>
<gene>
    <name evidence="5" type="ORF">TorRG33x02_332000</name>
</gene>
<dbReference type="InParanoid" id="A0A2P5B5Q6"/>
<evidence type="ECO:0000313" key="5">
    <source>
        <dbReference type="EMBL" id="PON44113.1"/>
    </source>
</evidence>
<dbReference type="OrthoDB" id="417891at2759"/>